<keyword evidence="2" id="KW-0472">Membrane</keyword>
<accession>A0A2Z3JJF0</accession>
<keyword evidence="2" id="KW-1133">Transmembrane helix</keyword>
<feature type="region of interest" description="Disordered" evidence="1">
    <location>
        <begin position="65"/>
        <end position="104"/>
    </location>
</feature>
<protein>
    <submittedName>
        <fullName evidence="3">Uncharacterized protein</fullName>
    </submittedName>
</protein>
<sequence length="104" mass="10713">MTVKPAAAPAAAPGRSGPAQKRAPAQARPARTRAEPGPSLSDWLSLGLLGLLVALSVSIYQWRERPGPHKLPASPPAATRLLPAGGDPAFSHCAAPPTQRRLSA</sequence>
<dbReference type="KEGG" id="dez:DKM44_11115"/>
<gene>
    <name evidence="3" type="ORF">DKM44_11115</name>
</gene>
<feature type="region of interest" description="Disordered" evidence="1">
    <location>
        <begin position="1"/>
        <end position="39"/>
    </location>
</feature>
<dbReference type="EMBL" id="CP029494">
    <property type="protein sequence ID" value="AWN23711.1"/>
    <property type="molecule type" value="Genomic_DNA"/>
</dbReference>
<proteinExistence type="predicted"/>
<keyword evidence="4" id="KW-1185">Reference proteome</keyword>
<dbReference type="Proteomes" id="UP000245368">
    <property type="component" value="Chromosome"/>
</dbReference>
<reference evidence="3 4" key="1">
    <citation type="submission" date="2018-05" db="EMBL/GenBank/DDBJ databases">
        <title>Complete Genome Sequence of Deinococcus sp. strain 17bor-2.</title>
        <authorList>
            <person name="Srinivasan S."/>
        </authorList>
    </citation>
    <scope>NUCLEOTIDE SEQUENCE [LARGE SCALE GENOMIC DNA]</scope>
    <source>
        <strain evidence="3 4">17bor-2</strain>
    </source>
</reference>
<evidence type="ECO:0000313" key="4">
    <source>
        <dbReference type="Proteomes" id="UP000245368"/>
    </source>
</evidence>
<organism evidence="3 4">
    <name type="scientific">Deinococcus irradiatisoli</name>
    <dbReference type="NCBI Taxonomy" id="2202254"/>
    <lineage>
        <taxon>Bacteria</taxon>
        <taxon>Thermotogati</taxon>
        <taxon>Deinococcota</taxon>
        <taxon>Deinococci</taxon>
        <taxon>Deinococcales</taxon>
        <taxon>Deinococcaceae</taxon>
        <taxon>Deinococcus</taxon>
    </lineage>
</organism>
<evidence type="ECO:0000256" key="2">
    <source>
        <dbReference type="SAM" id="Phobius"/>
    </source>
</evidence>
<name>A0A2Z3JJF0_9DEIO</name>
<dbReference type="AlphaFoldDB" id="A0A2Z3JJF0"/>
<feature type="transmembrane region" description="Helical" evidence="2">
    <location>
        <begin position="43"/>
        <end position="62"/>
    </location>
</feature>
<keyword evidence="2" id="KW-0812">Transmembrane</keyword>
<evidence type="ECO:0000256" key="1">
    <source>
        <dbReference type="SAM" id="MobiDB-lite"/>
    </source>
</evidence>
<evidence type="ECO:0000313" key="3">
    <source>
        <dbReference type="EMBL" id="AWN23711.1"/>
    </source>
</evidence>